<gene>
    <name evidence="3" type="primary">106094627</name>
</gene>
<dbReference type="InterPro" id="IPR002223">
    <property type="entry name" value="Kunitz_BPTI"/>
</dbReference>
<sequence length="86" mass="9477">MKVVILALFLLACMVSMIQGGCLGRPKTPSCDEVLDEGHDVEGGYAHRMWFFNAESGLCEQMHYKGAGGNNNRWCSKGDCDHHCKA</sequence>
<feature type="chain" id="PRO_5009325582" description="BPTI/Kunitz inhibitor domain-containing protein" evidence="1">
    <location>
        <begin position="21"/>
        <end position="86"/>
    </location>
</feature>
<dbReference type="Pfam" id="PF00014">
    <property type="entry name" value="Kunitz_BPTI"/>
    <property type="match status" value="1"/>
</dbReference>
<protein>
    <recommendedName>
        <fullName evidence="2">BPTI/Kunitz inhibitor domain-containing protein</fullName>
    </recommendedName>
</protein>
<dbReference type="InterPro" id="IPR036880">
    <property type="entry name" value="Kunitz_BPTI_sf"/>
</dbReference>
<organism evidence="3 4">
    <name type="scientific">Stomoxys calcitrans</name>
    <name type="common">Stable fly</name>
    <name type="synonym">Conops calcitrans</name>
    <dbReference type="NCBI Taxonomy" id="35570"/>
    <lineage>
        <taxon>Eukaryota</taxon>
        <taxon>Metazoa</taxon>
        <taxon>Ecdysozoa</taxon>
        <taxon>Arthropoda</taxon>
        <taxon>Hexapoda</taxon>
        <taxon>Insecta</taxon>
        <taxon>Pterygota</taxon>
        <taxon>Neoptera</taxon>
        <taxon>Endopterygota</taxon>
        <taxon>Diptera</taxon>
        <taxon>Brachycera</taxon>
        <taxon>Muscomorpha</taxon>
        <taxon>Muscoidea</taxon>
        <taxon>Muscidae</taxon>
        <taxon>Stomoxys</taxon>
    </lineage>
</organism>
<dbReference type="Proteomes" id="UP000095300">
    <property type="component" value="Unassembled WGS sequence"/>
</dbReference>
<keyword evidence="1" id="KW-0732">Signal</keyword>
<dbReference type="SUPFAM" id="SSF57362">
    <property type="entry name" value="BPTI-like"/>
    <property type="match status" value="1"/>
</dbReference>
<dbReference type="EnsemblMetazoa" id="SCAU002515-RA">
    <property type="protein sequence ID" value="SCAU002515-PA"/>
    <property type="gene ID" value="SCAU002515"/>
</dbReference>
<dbReference type="OrthoDB" id="4473401at2759"/>
<evidence type="ECO:0000259" key="2">
    <source>
        <dbReference type="PROSITE" id="PS50279"/>
    </source>
</evidence>
<evidence type="ECO:0000256" key="1">
    <source>
        <dbReference type="SAM" id="SignalP"/>
    </source>
</evidence>
<proteinExistence type="predicted"/>
<dbReference type="SMART" id="SM00131">
    <property type="entry name" value="KU"/>
    <property type="match status" value="1"/>
</dbReference>
<name>A0A1I8NW10_STOCA</name>
<evidence type="ECO:0000313" key="4">
    <source>
        <dbReference type="Proteomes" id="UP000095300"/>
    </source>
</evidence>
<dbReference type="KEGG" id="scac:106094627"/>
<dbReference type="CDD" id="cd00109">
    <property type="entry name" value="Kunitz-type"/>
    <property type="match status" value="1"/>
</dbReference>
<dbReference type="AlphaFoldDB" id="A0A1I8NW10"/>
<evidence type="ECO:0000313" key="3">
    <source>
        <dbReference type="EnsemblMetazoa" id="SCAU002515-PA"/>
    </source>
</evidence>
<feature type="domain" description="BPTI/Kunitz inhibitor" evidence="2">
    <location>
        <begin position="31"/>
        <end position="84"/>
    </location>
</feature>
<accession>A0A1I8NW10</accession>
<keyword evidence="4" id="KW-1185">Reference proteome</keyword>
<dbReference type="PROSITE" id="PS50279">
    <property type="entry name" value="BPTI_KUNITZ_2"/>
    <property type="match status" value="1"/>
</dbReference>
<dbReference type="VEuPathDB" id="VectorBase:SCAU002515"/>
<dbReference type="GO" id="GO:0004867">
    <property type="term" value="F:serine-type endopeptidase inhibitor activity"/>
    <property type="evidence" value="ECO:0007669"/>
    <property type="project" value="InterPro"/>
</dbReference>
<feature type="signal peptide" evidence="1">
    <location>
        <begin position="1"/>
        <end position="20"/>
    </location>
</feature>
<reference evidence="3" key="1">
    <citation type="submission" date="2020-05" db="UniProtKB">
        <authorList>
            <consortium name="EnsemblMetazoa"/>
        </authorList>
    </citation>
    <scope>IDENTIFICATION</scope>
    <source>
        <strain evidence="3">USDA</strain>
    </source>
</reference>
<dbReference type="Gene3D" id="4.10.410.10">
    <property type="entry name" value="Pancreatic trypsin inhibitor Kunitz domain"/>
    <property type="match status" value="1"/>
</dbReference>